<feature type="transmembrane region" description="Helical" evidence="5">
    <location>
        <begin position="356"/>
        <end position="376"/>
    </location>
</feature>
<keyword evidence="2 5" id="KW-0812">Transmembrane</keyword>
<dbReference type="Gene3D" id="1.20.1740.10">
    <property type="entry name" value="Amino acid/polyamine transporter I"/>
    <property type="match status" value="1"/>
</dbReference>
<feature type="transmembrane region" description="Helical" evidence="5">
    <location>
        <begin position="282"/>
        <end position="307"/>
    </location>
</feature>
<feature type="transmembrane region" description="Helical" evidence="5">
    <location>
        <begin position="328"/>
        <end position="350"/>
    </location>
</feature>
<sequence length="417" mass="45611">MSSNRKNLIKALGPGILFASTCIGVSHLVQSTRAGADFGYGLVAFIILALLFKYPFFEFGSRYTAATKKSLLEGYLAEGKWVLWIYFILSLFSMFTVTAAVTFVTAGMFNNLTGLTLDPTYVSGLILLFCTVVLAIGKYGLLDAMLKIVGAVLLVSTLVAFFASIAKGRVTPVEGFIPPEITERSSLIFIIALMGWMPTAVDLSTWNSLWAVERMKQIGYTPKLKAILFDFNFGYLVTAVLAICFLTLGANVMYGTDVELSGNSTTFSDQVVTLFTSALGDWAYLIIATAAFSAMFSTTITVVDGFGRAMGETVRLLFFKEADSKRTYNGMMVTVSVISFLFILLLAANLKDLVDLATIISFLIAPVIALINYRVITSKQITEEFRPNQRLLGLAKTGIVFLSAFAIVYVIVYFFMG</sequence>
<protein>
    <submittedName>
        <fullName evidence="6">Iron transporter</fullName>
    </submittedName>
</protein>
<dbReference type="Proteomes" id="UP000095552">
    <property type="component" value="Unassembled WGS sequence"/>
</dbReference>
<feature type="transmembrane region" description="Helical" evidence="5">
    <location>
        <begin position="233"/>
        <end position="254"/>
    </location>
</feature>
<dbReference type="InterPro" id="IPR001046">
    <property type="entry name" value="NRAMP_fam"/>
</dbReference>
<reference evidence="6 7" key="1">
    <citation type="submission" date="2016-08" db="EMBL/GenBank/DDBJ databases">
        <title>Draft genome of Fabibacter sp. strain SK-8.</title>
        <authorList>
            <person name="Wong S.-K."/>
            <person name="Hamasaki K."/>
            <person name="Yoshizawa S."/>
        </authorList>
    </citation>
    <scope>NUCLEOTIDE SEQUENCE [LARGE SCALE GENOMIC DNA]</scope>
    <source>
        <strain evidence="6 7">SK-8</strain>
    </source>
</reference>
<accession>A0A1E5T320</accession>
<dbReference type="GO" id="GO:0016020">
    <property type="term" value="C:membrane"/>
    <property type="evidence" value="ECO:0007669"/>
    <property type="project" value="UniProtKB-SubCell"/>
</dbReference>
<dbReference type="OrthoDB" id="4858698at2"/>
<feature type="transmembrane region" description="Helical" evidence="5">
    <location>
        <begin position="397"/>
        <end position="416"/>
    </location>
</feature>
<evidence type="ECO:0000256" key="5">
    <source>
        <dbReference type="SAM" id="Phobius"/>
    </source>
</evidence>
<name>A0A1E5T320_9BACT</name>
<comment type="caution">
    <text evidence="6">The sequence shown here is derived from an EMBL/GenBank/DDBJ whole genome shotgun (WGS) entry which is preliminary data.</text>
</comment>
<dbReference type="Pfam" id="PF01566">
    <property type="entry name" value="Nramp"/>
    <property type="match status" value="1"/>
</dbReference>
<feature type="transmembrane region" description="Helical" evidence="5">
    <location>
        <begin position="38"/>
        <end position="60"/>
    </location>
</feature>
<comment type="subcellular location">
    <subcellularLocation>
        <location evidence="1">Membrane</location>
        <topology evidence="1">Multi-pass membrane protein</topology>
    </subcellularLocation>
</comment>
<feature type="transmembrane region" description="Helical" evidence="5">
    <location>
        <begin position="186"/>
        <end position="212"/>
    </location>
</feature>
<keyword evidence="4 5" id="KW-0472">Membrane</keyword>
<keyword evidence="7" id="KW-1185">Reference proteome</keyword>
<organism evidence="6 7">
    <name type="scientific">Roseivirga misakiensis</name>
    <dbReference type="NCBI Taxonomy" id="1563681"/>
    <lineage>
        <taxon>Bacteria</taxon>
        <taxon>Pseudomonadati</taxon>
        <taxon>Bacteroidota</taxon>
        <taxon>Cytophagia</taxon>
        <taxon>Cytophagales</taxon>
        <taxon>Roseivirgaceae</taxon>
        <taxon>Roseivirga</taxon>
    </lineage>
</organism>
<evidence type="ECO:0000256" key="3">
    <source>
        <dbReference type="ARBA" id="ARBA00022989"/>
    </source>
</evidence>
<evidence type="ECO:0000256" key="2">
    <source>
        <dbReference type="ARBA" id="ARBA00022692"/>
    </source>
</evidence>
<dbReference type="STRING" id="1563681.BFP71_06570"/>
<dbReference type="GO" id="GO:0046873">
    <property type="term" value="F:metal ion transmembrane transporter activity"/>
    <property type="evidence" value="ECO:0007669"/>
    <property type="project" value="InterPro"/>
</dbReference>
<evidence type="ECO:0000256" key="1">
    <source>
        <dbReference type="ARBA" id="ARBA00004141"/>
    </source>
</evidence>
<evidence type="ECO:0000313" key="7">
    <source>
        <dbReference type="Proteomes" id="UP000095552"/>
    </source>
</evidence>
<feature type="transmembrane region" description="Helical" evidence="5">
    <location>
        <begin position="121"/>
        <end position="141"/>
    </location>
</feature>
<evidence type="ECO:0000313" key="6">
    <source>
        <dbReference type="EMBL" id="OEK05779.1"/>
    </source>
</evidence>
<feature type="transmembrane region" description="Helical" evidence="5">
    <location>
        <begin position="148"/>
        <end position="166"/>
    </location>
</feature>
<dbReference type="AlphaFoldDB" id="A0A1E5T320"/>
<proteinExistence type="predicted"/>
<keyword evidence="3 5" id="KW-1133">Transmembrane helix</keyword>
<dbReference type="EMBL" id="MDGQ01000004">
    <property type="protein sequence ID" value="OEK05779.1"/>
    <property type="molecule type" value="Genomic_DNA"/>
</dbReference>
<feature type="transmembrane region" description="Helical" evidence="5">
    <location>
        <begin position="81"/>
        <end position="109"/>
    </location>
</feature>
<evidence type="ECO:0000256" key="4">
    <source>
        <dbReference type="ARBA" id="ARBA00023136"/>
    </source>
</evidence>
<gene>
    <name evidence="6" type="ORF">BFP71_06570</name>
</gene>
<dbReference type="RefSeq" id="WP_069834697.1">
    <property type="nucleotide sequence ID" value="NZ_MDGQ01000004.1"/>
</dbReference>